<dbReference type="EMBL" id="AY599196">
    <property type="protein sequence ID" value="AAT09131.1"/>
    <property type="molecule type" value="mRNA"/>
</dbReference>
<evidence type="ECO:0000313" key="13">
    <source>
        <dbReference type="EMBL" id="AAT09131.1"/>
    </source>
</evidence>
<evidence type="ECO:0000256" key="2">
    <source>
        <dbReference type="ARBA" id="ARBA00007856"/>
    </source>
</evidence>
<comment type="subcellular location">
    <subcellularLocation>
        <location evidence="1">Mitochondrion inner membrane</location>
        <topology evidence="1">Single-pass membrane protein</topology>
    </subcellularLocation>
</comment>
<dbReference type="InterPro" id="IPR008027">
    <property type="entry name" value="QCR9"/>
</dbReference>
<keyword evidence="3" id="KW-0813">Transport</keyword>
<keyword evidence="7" id="KW-0249">Electron transport</keyword>
<evidence type="ECO:0000256" key="3">
    <source>
        <dbReference type="ARBA" id="ARBA00022448"/>
    </source>
</evidence>
<name>Q6PKX6_9ECHO</name>
<keyword evidence="10" id="KW-0472">Membrane</keyword>
<dbReference type="InterPro" id="IPR036656">
    <property type="entry name" value="QCR9_sf"/>
</dbReference>
<evidence type="ECO:0000256" key="9">
    <source>
        <dbReference type="ARBA" id="ARBA00023128"/>
    </source>
</evidence>
<dbReference type="AlphaFoldDB" id="Q6PKX6"/>
<evidence type="ECO:0000256" key="12">
    <source>
        <dbReference type="ARBA" id="ARBA00076299"/>
    </source>
</evidence>
<evidence type="ECO:0000256" key="1">
    <source>
        <dbReference type="ARBA" id="ARBA00004434"/>
    </source>
</evidence>
<dbReference type="GO" id="GO:0006122">
    <property type="term" value="P:mitochondrial electron transport, ubiquinol to cytochrome c"/>
    <property type="evidence" value="ECO:0007669"/>
    <property type="project" value="InterPro"/>
</dbReference>
<evidence type="ECO:0000256" key="11">
    <source>
        <dbReference type="ARBA" id="ARBA00068509"/>
    </source>
</evidence>
<protein>
    <recommendedName>
        <fullName evidence="11">Cytochrome b-c1 complex subunit 9</fullName>
    </recommendedName>
    <alternativeName>
        <fullName evidence="12">Complex III subunit X</fullName>
    </alternativeName>
</protein>
<evidence type="ECO:0000256" key="6">
    <source>
        <dbReference type="ARBA" id="ARBA00022792"/>
    </source>
</evidence>
<proteinExistence type="evidence at transcript level"/>
<evidence type="ECO:0000256" key="8">
    <source>
        <dbReference type="ARBA" id="ARBA00022989"/>
    </source>
</evidence>
<feature type="non-terminal residue" evidence="13">
    <location>
        <position position="1"/>
    </location>
</feature>
<gene>
    <name evidence="13" type="primary">UQCRX</name>
</gene>
<keyword evidence="5" id="KW-0812">Transmembrane</keyword>
<dbReference type="SUPFAM" id="SSF81514">
    <property type="entry name" value="Subunit X (non-heme 7 kDa protein) of cytochrome bc1 complex (Ubiquinol-cytochrome c reductase)"/>
    <property type="match status" value="1"/>
</dbReference>
<evidence type="ECO:0000256" key="10">
    <source>
        <dbReference type="ARBA" id="ARBA00023136"/>
    </source>
</evidence>
<keyword evidence="4" id="KW-0679">Respiratory chain</keyword>
<evidence type="ECO:0000256" key="5">
    <source>
        <dbReference type="ARBA" id="ARBA00022692"/>
    </source>
</evidence>
<dbReference type="FunFam" id="1.20.5.260:FF:000001">
    <property type="entry name" value="Cytochrome b-c1 complex subunit 9"/>
    <property type="match status" value="1"/>
</dbReference>
<sequence length="83" mass="9051">NNLFRRSSTFALTILVGAFFFERVFDRTADGLFNSLNPGVSSASFPALPAGCDCDSRSLTLLPGFPLSVSEPRLLMHPVTSWN</sequence>
<reference evidence="13" key="1">
    <citation type="submission" date="2004-04" db="EMBL/GenBank/DDBJ databases">
        <title>Gene expression after methyl parathione exposure in the sea urchin Echinometra vanbrunti.</title>
        <authorList>
            <person name="Cunha I."/>
            <person name="Garcia-Gasca A."/>
            <person name="Betancourt-Lozano M."/>
        </authorList>
    </citation>
    <scope>NUCLEOTIDE SEQUENCE</scope>
    <source>
        <tissue evidence="13">Intestine</tissue>
    </source>
</reference>
<keyword evidence="8" id="KW-1133">Transmembrane helix</keyword>
<dbReference type="GO" id="GO:0045275">
    <property type="term" value="C:respiratory chain complex III"/>
    <property type="evidence" value="ECO:0007669"/>
    <property type="project" value="InterPro"/>
</dbReference>
<evidence type="ECO:0000256" key="4">
    <source>
        <dbReference type="ARBA" id="ARBA00022660"/>
    </source>
</evidence>
<evidence type="ECO:0000256" key="7">
    <source>
        <dbReference type="ARBA" id="ARBA00022982"/>
    </source>
</evidence>
<accession>Q6PKX6</accession>
<feature type="non-terminal residue" evidence="13">
    <location>
        <position position="83"/>
    </location>
</feature>
<organism evidence="13">
    <name type="scientific">Echinometra vanbrunti</name>
    <dbReference type="NCBI Taxonomy" id="105362"/>
    <lineage>
        <taxon>Eukaryota</taxon>
        <taxon>Metazoa</taxon>
        <taxon>Echinodermata</taxon>
        <taxon>Eleutherozoa</taxon>
        <taxon>Echinozoa</taxon>
        <taxon>Echinoidea</taxon>
        <taxon>Euechinoidea</taxon>
        <taxon>Echinacea</taxon>
        <taxon>Camarodonta</taxon>
        <taxon>Echinidea</taxon>
        <taxon>Echinometridae</taxon>
        <taxon>Echinometra</taxon>
    </lineage>
</organism>
<dbReference type="Gene3D" id="1.20.5.260">
    <property type="entry name" value="Cytochrome b-c1 complex subunit 9"/>
    <property type="match status" value="1"/>
</dbReference>
<comment type="similarity">
    <text evidence="2">Belongs to the UQCR10/QCR9 family.</text>
</comment>
<keyword evidence="6" id="KW-0999">Mitochondrion inner membrane</keyword>
<dbReference type="GO" id="GO:0005743">
    <property type="term" value="C:mitochondrial inner membrane"/>
    <property type="evidence" value="ECO:0007669"/>
    <property type="project" value="UniProtKB-SubCell"/>
</dbReference>
<dbReference type="Pfam" id="PF05365">
    <property type="entry name" value="UCR_UQCRX_QCR9"/>
    <property type="match status" value="1"/>
</dbReference>
<keyword evidence="9" id="KW-0496">Mitochondrion</keyword>